<proteinExistence type="predicted"/>
<evidence type="ECO:0000256" key="5">
    <source>
        <dbReference type="SAM" id="Phobius"/>
    </source>
</evidence>
<dbReference type="PANTHER" id="PTHR21576">
    <property type="entry name" value="UNCHARACTERIZED NODULIN-LIKE PROTEIN"/>
    <property type="match status" value="1"/>
</dbReference>
<reference evidence="10" key="1">
    <citation type="submission" date="2025-08" db="UniProtKB">
        <authorList>
            <consortium name="RefSeq"/>
        </authorList>
    </citation>
    <scope>IDENTIFICATION</scope>
    <source>
        <tissue evidence="10">Stem</tissue>
    </source>
</reference>
<dbReference type="PANTHER" id="PTHR21576:SF78">
    <property type="entry name" value="PROTEIN NUCLEAR FUSION DEFECTIVE 4-LIKE"/>
    <property type="match status" value="1"/>
</dbReference>
<evidence type="ECO:0000313" key="10">
    <source>
        <dbReference type="RefSeq" id="XP_008457674.2"/>
    </source>
</evidence>
<evidence type="ECO:0000256" key="4">
    <source>
        <dbReference type="ARBA" id="ARBA00023136"/>
    </source>
</evidence>
<dbReference type="AlphaFoldDB" id="A0A1S3C607"/>
<dbReference type="GeneID" id="103497317"/>
<feature type="transmembrane region" description="Helical" evidence="5">
    <location>
        <begin position="214"/>
        <end position="235"/>
    </location>
</feature>
<feature type="transmembrane region" description="Helical" evidence="5">
    <location>
        <begin position="449"/>
        <end position="474"/>
    </location>
</feature>
<dbReference type="Gramene" id="MELO3C020805.2.1">
    <property type="protein sequence ID" value="MELO3C020805.2.1"/>
    <property type="gene ID" value="MELO3C020805.2"/>
</dbReference>
<feature type="transmembrane region" description="Helical" evidence="5">
    <location>
        <begin position="348"/>
        <end position="370"/>
    </location>
</feature>
<dbReference type="Pfam" id="PF06813">
    <property type="entry name" value="Nodulin-like"/>
    <property type="match status" value="1"/>
</dbReference>
<keyword evidence="9" id="KW-1185">Reference proteome</keyword>
<dbReference type="InterPro" id="IPR010658">
    <property type="entry name" value="Nodulin-like"/>
</dbReference>
<dbReference type="KEGG" id="cmo:103497317"/>
<dbReference type="Pfam" id="PF23262">
    <property type="entry name" value="NFD4_C"/>
    <property type="match status" value="1"/>
</dbReference>
<keyword evidence="3 5" id="KW-1133">Transmembrane helix</keyword>
<dbReference type="Proteomes" id="UP001652600">
    <property type="component" value="Chromosome 11"/>
</dbReference>
<comment type="subcellular location">
    <subcellularLocation>
        <location evidence="1">Membrane</location>
        <topology evidence="1">Multi-pass membrane protein</topology>
    </subcellularLocation>
</comment>
<feature type="chain" id="PRO_5044565555" evidence="6">
    <location>
        <begin position="22"/>
        <end position="543"/>
    </location>
</feature>
<keyword evidence="6" id="KW-0732">Signal</keyword>
<feature type="domain" description="NFD4 C-terminal" evidence="8">
    <location>
        <begin position="311"/>
        <end position="524"/>
    </location>
</feature>
<feature type="transmembrane region" description="Helical" evidence="5">
    <location>
        <begin position="324"/>
        <end position="342"/>
    </location>
</feature>
<dbReference type="InterPro" id="IPR036259">
    <property type="entry name" value="MFS_trans_sf"/>
</dbReference>
<evidence type="ECO:0000256" key="6">
    <source>
        <dbReference type="SAM" id="SignalP"/>
    </source>
</evidence>
<evidence type="ECO:0000313" key="9">
    <source>
        <dbReference type="Proteomes" id="UP001652600"/>
    </source>
</evidence>
<dbReference type="SUPFAM" id="SSF103473">
    <property type="entry name" value="MFS general substrate transporter"/>
    <property type="match status" value="1"/>
</dbReference>
<gene>
    <name evidence="10" type="primary">LOC103497317</name>
</gene>
<protein>
    <submittedName>
        <fullName evidence="10">Protein NUCLEAR FUSION DEFECTIVE 4</fullName>
    </submittedName>
</protein>
<organism evidence="9 10">
    <name type="scientific">Cucumis melo</name>
    <name type="common">Muskmelon</name>
    <dbReference type="NCBI Taxonomy" id="3656"/>
    <lineage>
        <taxon>Eukaryota</taxon>
        <taxon>Viridiplantae</taxon>
        <taxon>Streptophyta</taxon>
        <taxon>Embryophyta</taxon>
        <taxon>Tracheophyta</taxon>
        <taxon>Spermatophyta</taxon>
        <taxon>Magnoliopsida</taxon>
        <taxon>eudicotyledons</taxon>
        <taxon>Gunneridae</taxon>
        <taxon>Pentapetalae</taxon>
        <taxon>rosids</taxon>
        <taxon>fabids</taxon>
        <taxon>Cucurbitales</taxon>
        <taxon>Cucurbitaceae</taxon>
        <taxon>Benincaseae</taxon>
        <taxon>Cucumis</taxon>
    </lineage>
</organism>
<evidence type="ECO:0000259" key="7">
    <source>
        <dbReference type="Pfam" id="PF06813"/>
    </source>
</evidence>
<feature type="transmembrane region" description="Helical" evidence="5">
    <location>
        <begin position="12"/>
        <end position="34"/>
    </location>
</feature>
<dbReference type="eggNOG" id="ENOG502QRX8">
    <property type="taxonomic scope" value="Eukaryota"/>
</dbReference>
<feature type="transmembrane region" description="Helical" evidence="5">
    <location>
        <begin position="174"/>
        <end position="194"/>
    </location>
</feature>
<sequence>MGSLNLPPSMTVLKWLGFVSAVWVQAISGNNYTFSNYSDALKSLMNLTQLQLNNLSVAKDVGKAFGLLAGMASDRFPTWVILLIGSVEGLVGYGAQWLVVSRRISPLPYWQMCIFLCMGGNSTTWMNTAVLVTCIRNFRKNRGPVSGILKGYVGLSTAIFTDLCFALFSSDPSSFLLMLSLVPFAVCLFAMFFLREIPTQTTITAADTQQESNYFSVFNVLAVVVAVYLLCFDFIKNSGRLISQLYSMGLLILLGSPLIIPIYSFFKSWNSIRSRLDLEEPLVKEEAVTGAVKEETGEIAMIEQRAPVIGEEHTIFEAVRTIDFWVLFVSFLCGVGTGLAVMNNMGQIGLALGYADVSMFVSLTSIWGFFGRILSGTLSEHFLKKAGTPRPLWNAASQILMTVGYVLMAMAMPGSLYIGSVIVGICYGVRLSITVPTASELFGLKYYGLIYNILILNLPIGSFLFSGLLAGFLYDMEATPTEGGGNTCIGGHCYRIVFLVMALACVIGFVLDIWLAFRTKELYSKLKAANKRSTKKVNNNNNS</sequence>
<feature type="transmembrane region" description="Helical" evidence="5">
    <location>
        <begin position="494"/>
        <end position="517"/>
    </location>
</feature>
<dbReference type="InterPro" id="IPR056555">
    <property type="entry name" value="NFD4_C"/>
</dbReference>
<keyword evidence="4 5" id="KW-0472">Membrane</keyword>
<keyword evidence="2 5" id="KW-0812">Transmembrane</keyword>
<dbReference type="InParanoid" id="A0A1S3C607"/>
<feature type="domain" description="Nodulin-like" evidence="7">
    <location>
        <begin position="14"/>
        <end position="262"/>
    </location>
</feature>
<feature type="transmembrane region" description="Helical" evidence="5">
    <location>
        <begin position="109"/>
        <end position="135"/>
    </location>
</feature>
<evidence type="ECO:0000259" key="8">
    <source>
        <dbReference type="Pfam" id="PF23262"/>
    </source>
</evidence>
<dbReference type="GO" id="GO:0016020">
    <property type="term" value="C:membrane"/>
    <property type="evidence" value="ECO:0007669"/>
    <property type="project" value="UniProtKB-SubCell"/>
</dbReference>
<feature type="signal peptide" evidence="6">
    <location>
        <begin position="1"/>
        <end position="21"/>
    </location>
</feature>
<evidence type="ECO:0000256" key="1">
    <source>
        <dbReference type="ARBA" id="ARBA00004141"/>
    </source>
</evidence>
<feature type="transmembrane region" description="Helical" evidence="5">
    <location>
        <begin position="241"/>
        <end position="266"/>
    </location>
</feature>
<accession>A0A1S3C607</accession>
<evidence type="ECO:0000256" key="3">
    <source>
        <dbReference type="ARBA" id="ARBA00022989"/>
    </source>
</evidence>
<dbReference type="RefSeq" id="XP_008457674.2">
    <property type="nucleotide sequence ID" value="XM_008459452.3"/>
</dbReference>
<dbReference type="CDD" id="cd17354">
    <property type="entry name" value="MFS_Mch1p_like"/>
    <property type="match status" value="1"/>
</dbReference>
<name>A0A1S3C607_CUCME</name>
<feature type="transmembrane region" description="Helical" evidence="5">
    <location>
        <begin position="416"/>
        <end position="437"/>
    </location>
</feature>
<feature type="transmembrane region" description="Helical" evidence="5">
    <location>
        <begin position="147"/>
        <end position="168"/>
    </location>
</feature>
<dbReference type="Gene3D" id="1.20.1250.20">
    <property type="entry name" value="MFS general substrate transporter like domains"/>
    <property type="match status" value="2"/>
</dbReference>
<evidence type="ECO:0000256" key="2">
    <source>
        <dbReference type="ARBA" id="ARBA00022692"/>
    </source>
</evidence>
<feature type="transmembrane region" description="Helical" evidence="5">
    <location>
        <begin position="391"/>
        <end position="410"/>
    </location>
</feature>
<feature type="transmembrane region" description="Helical" evidence="5">
    <location>
        <begin position="76"/>
        <end position="97"/>
    </location>
</feature>